<keyword evidence="1" id="KW-0812">Transmembrane</keyword>
<evidence type="ECO:0000313" key="3">
    <source>
        <dbReference type="Proteomes" id="UP000693672"/>
    </source>
</evidence>
<dbReference type="EMBL" id="CAJVAS010000013">
    <property type="protein sequence ID" value="CAG7631009.1"/>
    <property type="molecule type" value="Genomic_DNA"/>
</dbReference>
<keyword evidence="1" id="KW-1133">Transmembrane helix</keyword>
<evidence type="ECO:0000256" key="1">
    <source>
        <dbReference type="SAM" id="Phobius"/>
    </source>
</evidence>
<comment type="caution">
    <text evidence="2">The sequence shown here is derived from an EMBL/GenBank/DDBJ whole genome shotgun (WGS) entry which is preliminary data.</text>
</comment>
<sequence length="54" mass="5664">MLKHYSFFGVTLEMIAVMGVFFAVLVVIFIAASLGALRAAKRSSAAGSGKGRSK</sequence>
<dbReference type="AlphaFoldDB" id="A0A916NJ88"/>
<accession>A0A916NJ88</accession>
<protein>
    <submittedName>
        <fullName evidence="2">Uncharacterized protein</fullName>
    </submittedName>
</protein>
<reference evidence="2" key="1">
    <citation type="submission" date="2021-06" db="EMBL/GenBank/DDBJ databases">
        <authorList>
            <person name="Criscuolo A."/>
        </authorList>
    </citation>
    <scope>NUCLEOTIDE SEQUENCE</scope>
    <source>
        <strain evidence="2">CIP111600</strain>
    </source>
</reference>
<organism evidence="2 3">
    <name type="scientific">Paenibacillus solanacearum</name>
    <dbReference type="NCBI Taxonomy" id="2048548"/>
    <lineage>
        <taxon>Bacteria</taxon>
        <taxon>Bacillati</taxon>
        <taxon>Bacillota</taxon>
        <taxon>Bacilli</taxon>
        <taxon>Bacillales</taxon>
        <taxon>Paenibacillaceae</taxon>
        <taxon>Paenibacillus</taxon>
    </lineage>
</organism>
<name>A0A916NJ88_9BACL</name>
<evidence type="ECO:0000313" key="2">
    <source>
        <dbReference type="EMBL" id="CAG7631009.1"/>
    </source>
</evidence>
<keyword evidence="3" id="KW-1185">Reference proteome</keyword>
<feature type="transmembrane region" description="Helical" evidence="1">
    <location>
        <begin position="15"/>
        <end position="37"/>
    </location>
</feature>
<dbReference type="Proteomes" id="UP000693672">
    <property type="component" value="Unassembled WGS sequence"/>
</dbReference>
<dbReference type="RefSeq" id="WP_218093010.1">
    <property type="nucleotide sequence ID" value="NZ_CAJVAS010000013.1"/>
</dbReference>
<proteinExistence type="predicted"/>
<keyword evidence="1" id="KW-0472">Membrane</keyword>
<gene>
    <name evidence="2" type="ORF">PAESOLCIP111_03254</name>
</gene>